<comment type="caution">
    <text evidence="4">The sequence shown here is derived from an EMBL/GenBank/DDBJ whole genome shotgun (WGS) entry which is preliminary data.</text>
</comment>
<evidence type="ECO:0000256" key="1">
    <source>
        <dbReference type="SAM" id="Phobius"/>
    </source>
</evidence>
<dbReference type="InterPro" id="IPR036179">
    <property type="entry name" value="Ig-like_dom_sf"/>
</dbReference>
<dbReference type="Proteomes" id="UP001230051">
    <property type="component" value="Unassembled WGS sequence"/>
</dbReference>
<keyword evidence="1" id="KW-0472">Membrane</keyword>
<dbReference type="InterPro" id="IPR042836">
    <property type="entry name" value="SIG15"/>
</dbReference>
<dbReference type="Pfam" id="PF13927">
    <property type="entry name" value="Ig_3"/>
    <property type="match status" value="1"/>
</dbReference>
<dbReference type="AlphaFoldDB" id="A0AAD8GDD7"/>
<evidence type="ECO:0000256" key="2">
    <source>
        <dbReference type="SAM" id="SignalP"/>
    </source>
</evidence>
<dbReference type="GO" id="GO:0005886">
    <property type="term" value="C:plasma membrane"/>
    <property type="evidence" value="ECO:0007669"/>
    <property type="project" value="TreeGrafter"/>
</dbReference>
<dbReference type="GO" id="GO:0032956">
    <property type="term" value="P:regulation of actin cytoskeleton organization"/>
    <property type="evidence" value="ECO:0007669"/>
    <property type="project" value="TreeGrafter"/>
</dbReference>
<feature type="transmembrane region" description="Helical" evidence="1">
    <location>
        <begin position="249"/>
        <end position="270"/>
    </location>
</feature>
<protein>
    <submittedName>
        <fullName evidence="4">Sialic acid-binding Ig-like lectin 15</fullName>
    </submittedName>
</protein>
<dbReference type="PROSITE" id="PS50835">
    <property type="entry name" value="IG_LIKE"/>
    <property type="match status" value="2"/>
</dbReference>
<dbReference type="InterPro" id="IPR007110">
    <property type="entry name" value="Ig-like_dom"/>
</dbReference>
<dbReference type="GO" id="GO:0045124">
    <property type="term" value="P:regulation of bone resorption"/>
    <property type="evidence" value="ECO:0007669"/>
    <property type="project" value="TreeGrafter"/>
</dbReference>
<dbReference type="InterPro" id="IPR003599">
    <property type="entry name" value="Ig_sub"/>
</dbReference>
<dbReference type="Pfam" id="PF07686">
    <property type="entry name" value="V-set"/>
    <property type="match status" value="1"/>
</dbReference>
<feature type="domain" description="Ig-like" evidence="3">
    <location>
        <begin position="156"/>
        <end position="246"/>
    </location>
</feature>
<proteinExistence type="predicted"/>
<dbReference type="PANTHER" id="PTHR46942:SF1">
    <property type="entry name" value="SIALIC ACID-BINDING IG-LIKE LECTIN 15"/>
    <property type="match status" value="1"/>
</dbReference>
<dbReference type="SMART" id="SM00409">
    <property type="entry name" value="IG"/>
    <property type="match status" value="2"/>
</dbReference>
<evidence type="ECO:0000313" key="5">
    <source>
        <dbReference type="Proteomes" id="UP001230051"/>
    </source>
</evidence>
<sequence length="371" mass="41013">MNVRIESSVRMKGLLLFLFYSLPLVACKALSAVPWSMAVPLQVNGTKSKPIVIPCIFTHPQQLRYTGRIVVIWRKHNTRDGPVVFNCSTINNTGTGSDGCSVASSDRFSLAGSPKQRNLSLLIKDLQVYDSGLYYCRVELNYDSYQSRHGATLNVPAPAQILQLSLVPDPQSGYSLLCTAEGNPLPSITWITPGGKVTNSNYVRRDTTLYQITGKLHIQGADSYSCVATNMYGNAEEVYNKKETYSTSIIVTCIVFLLLLGMLLGMLFWLKRKGTLKSCGPPLCLRGQRLAPSSSAQGGHNEGTTSDQEVSGIPLYANIIQKTEKQTESQNHCMYTEIEFMREEKGPRSCAVNTEEQGVLYTDIAFRNPQK</sequence>
<gene>
    <name evidence="4" type="primary">SIGLEC15</name>
    <name evidence="4" type="ORF">AOXY_G4904</name>
</gene>
<name>A0AAD8GDD7_ACIOX</name>
<feature type="domain" description="Ig-like" evidence="3">
    <location>
        <begin position="34"/>
        <end position="154"/>
    </location>
</feature>
<dbReference type="InterPro" id="IPR013783">
    <property type="entry name" value="Ig-like_fold"/>
</dbReference>
<dbReference type="InterPro" id="IPR013106">
    <property type="entry name" value="Ig_V-set"/>
</dbReference>
<dbReference type="GO" id="GO:2001204">
    <property type="term" value="P:regulation of osteoclast development"/>
    <property type="evidence" value="ECO:0007669"/>
    <property type="project" value="TreeGrafter"/>
</dbReference>
<feature type="chain" id="PRO_5042023604" evidence="2">
    <location>
        <begin position="28"/>
        <end position="371"/>
    </location>
</feature>
<dbReference type="SUPFAM" id="SSF48726">
    <property type="entry name" value="Immunoglobulin"/>
    <property type="match status" value="2"/>
</dbReference>
<keyword evidence="1" id="KW-0812">Transmembrane</keyword>
<dbReference type="Gene3D" id="2.60.40.10">
    <property type="entry name" value="Immunoglobulins"/>
    <property type="match status" value="2"/>
</dbReference>
<dbReference type="CDD" id="cd00096">
    <property type="entry name" value="Ig"/>
    <property type="match status" value="1"/>
</dbReference>
<feature type="signal peptide" evidence="2">
    <location>
        <begin position="1"/>
        <end position="27"/>
    </location>
</feature>
<evidence type="ECO:0000259" key="3">
    <source>
        <dbReference type="PROSITE" id="PS50835"/>
    </source>
</evidence>
<reference evidence="4" key="1">
    <citation type="submission" date="2022-02" db="EMBL/GenBank/DDBJ databases">
        <title>Atlantic sturgeon de novo genome assembly.</title>
        <authorList>
            <person name="Stock M."/>
            <person name="Klopp C."/>
            <person name="Guiguen Y."/>
            <person name="Cabau C."/>
            <person name="Parinello H."/>
            <person name="Santidrian Yebra-Pimentel E."/>
            <person name="Kuhl H."/>
            <person name="Dirks R.P."/>
            <person name="Guessner J."/>
            <person name="Wuertz S."/>
            <person name="Du K."/>
            <person name="Schartl M."/>
        </authorList>
    </citation>
    <scope>NUCLEOTIDE SEQUENCE</scope>
    <source>
        <strain evidence="4">STURGEONOMICS-FGT-2020</strain>
        <tissue evidence="4">Whole blood</tissue>
    </source>
</reference>
<dbReference type="EMBL" id="JAGXEW010000004">
    <property type="protein sequence ID" value="KAK1172352.1"/>
    <property type="molecule type" value="Genomic_DNA"/>
</dbReference>
<keyword evidence="1" id="KW-1133">Transmembrane helix</keyword>
<dbReference type="SMART" id="SM00406">
    <property type="entry name" value="IGv"/>
    <property type="match status" value="1"/>
</dbReference>
<keyword evidence="5" id="KW-1185">Reference proteome</keyword>
<keyword evidence="2" id="KW-0732">Signal</keyword>
<evidence type="ECO:0000313" key="4">
    <source>
        <dbReference type="EMBL" id="KAK1172352.1"/>
    </source>
</evidence>
<accession>A0AAD8GDD7</accession>
<dbReference type="PANTHER" id="PTHR46942">
    <property type="entry name" value="SIALIC ACID-BINDING IG-LIKE LECTIN 15"/>
    <property type="match status" value="1"/>
</dbReference>
<organism evidence="4 5">
    <name type="scientific">Acipenser oxyrinchus oxyrinchus</name>
    <dbReference type="NCBI Taxonomy" id="40147"/>
    <lineage>
        <taxon>Eukaryota</taxon>
        <taxon>Metazoa</taxon>
        <taxon>Chordata</taxon>
        <taxon>Craniata</taxon>
        <taxon>Vertebrata</taxon>
        <taxon>Euteleostomi</taxon>
        <taxon>Actinopterygii</taxon>
        <taxon>Chondrostei</taxon>
        <taxon>Acipenseriformes</taxon>
        <taxon>Acipenseridae</taxon>
        <taxon>Acipenser</taxon>
    </lineage>
</organism>